<reference evidence="3" key="2">
    <citation type="submission" date="2018-12" db="EMBL/GenBank/DDBJ databases">
        <authorList>
            <consortium name="NCBI Pathogen Detection Project"/>
        </authorList>
    </citation>
    <scope>NUCLEOTIDE SEQUENCE</scope>
    <source>
        <strain evidence="3">14ARS_STU0125</strain>
    </source>
</reference>
<keyword evidence="1" id="KW-1133">Transmembrane helix</keyword>
<name>A0A704TVE7_SALET</name>
<dbReference type="InterPro" id="IPR007894">
    <property type="entry name" value="MASE2"/>
</dbReference>
<gene>
    <name evidence="3" type="primary">adrA</name>
    <name evidence="3" type="ORF">G0H73_17255</name>
</gene>
<protein>
    <submittedName>
        <fullName evidence="3">Diguanylate cyclase AdrA</fullName>
    </submittedName>
</protein>
<accession>A0A704TVE7</accession>
<feature type="transmembrane region" description="Helical" evidence="1">
    <location>
        <begin position="105"/>
        <end position="129"/>
    </location>
</feature>
<dbReference type="Pfam" id="PF05230">
    <property type="entry name" value="MASE2"/>
    <property type="match status" value="1"/>
</dbReference>
<feature type="transmembrane region" description="Helical" evidence="1">
    <location>
        <begin position="45"/>
        <end position="71"/>
    </location>
</feature>
<organism evidence="3">
    <name type="scientific">Salmonella enterica I</name>
    <dbReference type="NCBI Taxonomy" id="59201"/>
    <lineage>
        <taxon>Bacteria</taxon>
        <taxon>Pseudomonadati</taxon>
        <taxon>Pseudomonadota</taxon>
        <taxon>Gammaproteobacteria</taxon>
        <taxon>Enterobacterales</taxon>
        <taxon>Enterobacteriaceae</taxon>
        <taxon>Salmonella</taxon>
    </lineage>
</organism>
<feature type="non-terminal residue" evidence="3">
    <location>
        <position position="226"/>
    </location>
</feature>
<evidence type="ECO:0000259" key="2">
    <source>
        <dbReference type="Pfam" id="PF05230"/>
    </source>
</evidence>
<dbReference type="EMBL" id="DAAMVH010000011">
    <property type="protein sequence ID" value="HAC8334520.1"/>
    <property type="molecule type" value="Genomic_DNA"/>
</dbReference>
<evidence type="ECO:0000313" key="3">
    <source>
        <dbReference type="EMBL" id="HAC8334520.1"/>
    </source>
</evidence>
<evidence type="ECO:0000256" key="1">
    <source>
        <dbReference type="SAM" id="Phobius"/>
    </source>
</evidence>
<dbReference type="NCBIfam" id="NF007599">
    <property type="entry name" value="PRK10245.1"/>
    <property type="match status" value="1"/>
</dbReference>
<feature type="domain" description="MASE2" evidence="2">
    <location>
        <begin position="39"/>
        <end position="127"/>
    </location>
</feature>
<reference evidence="3" key="1">
    <citation type="journal article" date="2018" name="Genome Biol.">
        <title>SKESA: strategic k-mer extension for scrupulous assemblies.</title>
        <authorList>
            <person name="Souvorov A."/>
            <person name="Agarwala R."/>
            <person name="Lipman D.J."/>
        </authorList>
    </citation>
    <scope>NUCLEOTIDE SEQUENCE</scope>
    <source>
        <strain evidence="3">14ARS_STU0125</strain>
    </source>
</reference>
<proteinExistence type="predicted"/>
<comment type="caution">
    <text evidence="3">The sequence shown here is derived from an EMBL/GenBank/DDBJ whole genome shotgun (WGS) entry which is preliminary data.</text>
</comment>
<dbReference type="AlphaFoldDB" id="A0A704TVE7"/>
<keyword evidence="1" id="KW-0812">Transmembrane</keyword>
<keyword evidence="1" id="KW-0472">Membrane</keyword>
<feature type="transmembrane region" description="Helical" evidence="1">
    <location>
        <begin position="141"/>
        <end position="160"/>
    </location>
</feature>
<feature type="transmembrane region" description="Helical" evidence="1">
    <location>
        <begin position="180"/>
        <end position="199"/>
    </location>
</feature>
<sequence length="226" mass="25408">MFPKIMNDENFYRKAVEQAVAPPDPSDDRQRSGLRFARRIRLPRSVGLGGMFLPVAAVLVSQPVFGGWWLLLVGWSFVWPHLAWQWAAKALDPLRQEIYNLKVDAILSGMWIALMGVNMLPAAALFMMMSMNLMGAGGRRLFTVGMGLLLASCLVTLQLTGLPVAMRSSSLEVTLSLPVIMLYPLLFAWVSYQTAIKLAEHKRRLQAMSSRDGMTGVYNRRHWEIL</sequence>